<dbReference type="InterPro" id="IPR020256">
    <property type="entry name" value="Spore_coat_CotJA"/>
</dbReference>
<keyword evidence="1" id="KW-0946">Virion</keyword>
<sequence length="86" mass="9941">MATFRKSYKPFRGLFDPCPPLLYRTYETPPQLYMGFQPYDLPQFSPKEALQRGTLWPALYAPYENPYKKMAVQNNTRGDLGKGGTD</sequence>
<name>A0ABT9VYC0_9BACI</name>
<dbReference type="EMBL" id="JAUSTY010000006">
    <property type="protein sequence ID" value="MDQ0165998.1"/>
    <property type="molecule type" value="Genomic_DNA"/>
</dbReference>
<evidence type="ECO:0000313" key="1">
    <source>
        <dbReference type="EMBL" id="MDQ0165998.1"/>
    </source>
</evidence>
<organism evidence="1 2">
    <name type="scientific">Caldalkalibacillus horti</name>
    <dbReference type="NCBI Taxonomy" id="77523"/>
    <lineage>
        <taxon>Bacteria</taxon>
        <taxon>Bacillati</taxon>
        <taxon>Bacillota</taxon>
        <taxon>Bacilli</taxon>
        <taxon>Bacillales</taxon>
        <taxon>Bacillaceae</taxon>
        <taxon>Caldalkalibacillus</taxon>
    </lineage>
</organism>
<protein>
    <submittedName>
        <fullName evidence="1">Spore coat protein JA</fullName>
    </submittedName>
</protein>
<keyword evidence="2" id="KW-1185">Reference proteome</keyword>
<accession>A0ABT9VYC0</accession>
<proteinExistence type="predicted"/>
<dbReference type="RefSeq" id="WP_307393837.1">
    <property type="nucleotide sequence ID" value="NZ_BAAADK010000032.1"/>
</dbReference>
<gene>
    <name evidence="1" type="ORF">J2S11_001899</name>
</gene>
<evidence type="ECO:0000313" key="2">
    <source>
        <dbReference type="Proteomes" id="UP001235840"/>
    </source>
</evidence>
<comment type="caution">
    <text evidence="1">The sequence shown here is derived from an EMBL/GenBank/DDBJ whole genome shotgun (WGS) entry which is preliminary data.</text>
</comment>
<keyword evidence="1" id="KW-0167">Capsid protein</keyword>
<reference evidence="1 2" key="1">
    <citation type="submission" date="2023-07" db="EMBL/GenBank/DDBJ databases">
        <title>Genomic Encyclopedia of Type Strains, Phase IV (KMG-IV): sequencing the most valuable type-strain genomes for metagenomic binning, comparative biology and taxonomic classification.</title>
        <authorList>
            <person name="Goeker M."/>
        </authorList>
    </citation>
    <scope>NUCLEOTIDE SEQUENCE [LARGE SCALE GENOMIC DNA]</scope>
    <source>
        <strain evidence="1 2">DSM 12751</strain>
    </source>
</reference>
<dbReference type="Proteomes" id="UP001235840">
    <property type="component" value="Unassembled WGS sequence"/>
</dbReference>
<dbReference type="Pfam" id="PF11007">
    <property type="entry name" value="CotJA"/>
    <property type="match status" value="1"/>
</dbReference>